<proteinExistence type="predicted"/>
<feature type="transmembrane region" description="Helical" evidence="1">
    <location>
        <begin position="121"/>
        <end position="147"/>
    </location>
</feature>
<feature type="transmembrane region" description="Helical" evidence="1">
    <location>
        <begin position="42"/>
        <end position="64"/>
    </location>
</feature>
<keyword evidence="1" id="KW-0472">Membrane</keyword>
<keyword evidence="1" id="KW-1133">Transmembrane helix</keyword>
<feature type="transmembrane region" description="Helical" evidence="1">
    <location>
        <begin position="7"/>
        <end position="30"/>
    </location>
</feature>
<sequence length="151" mass="14771">MALWAAVRVAVGTTTTVVSTVLVAVLLPLVGLGTANVVGDSLPVWLFALPLLVCPVVGGALTGFLHGAGRRVDMLLAGVAAALGTAVVGVLFALGLVVLLLGMTPAHTVETPTFSGLARSWAPLGAGLGFVVGAVLGGLGGVGGSALRRAL</sequence>
<reference evidence="2 3" key="1">
    <citation type="submission" date="2022-06" db="EMBL/GenBank/DDBJ databases">
        <title>Haloarcula sp. a new haloarchaeum isolate from saline soil.</title>
        <authorList>
            <person name="Strakova D."/>
            <person name="Galisteo C."/>
            <person name="Sanchez-Porro C."/>
            <person name="Ventosa A."/>
        </authorList>
    </citation>
    <scope>NUCLEOTIDE SEQUENCE [LARGE SCALE GENOMIC DNA]</scope>
    <source>
        <strain evidence="2 3">S1CR25-12</strain>
    </source>
</reference>
<protein>
    <submittedName>
        <fullName evidence="2">Uncharacterized protein</fullName>
    </submittedName>
</protein>
<evidence type="ECO:0000256" key="1">
    <source>
        <dbReference type="SAM" id="Phobius"/>
    </source>
</evidence>
<keyword evidence="1" id="KW-0812">Transmembrane</keyword>
<evidence type="ECO:0000313" key="3">
    <source>
        <dbReference type="Proteomes" id="UP001259659"/>
    </source>
</evidence>
<dbReference type="Proteomes" id="UP001259659">
    <property type="component" value="Unassembled WGS sequence"/>
</dbReference>
<accession>A0ABU2FCQ5</accession>
<gene>
    <name evidence="2" type="ORF">NDI56_11600</name>
</gene>
<name>A0ABU2FCQ5_9EURY</name>
<organism evidence="2 3">
    <name type="scientific">Haloarcula saliterrae</name>
    <dbReference type="NCBI Taxonomy" id="2950534"/>
    <lineage>
        <taxon>Archaea</taxon>
        <taxon>Methanobacteriati</taxon>
        <taxon>Methanobacteriota</taxon>
        <taxon>Stenosarchaea group</taxon>
        <taxon>Halobacteria</taxon>
        <taxon>Halobacteriales</taxon>
        <taxon>Haloarculaceae</taxon>
        <taxon>Haloarcula</taxon>
    </lineage>
</organism>
<feature type="transmembrane region" description="Helical" evidence="1">
    <location>
        <begin position="76"/>
        <end position="101"/>
    </location>
</feature>
<evidence type="ECO:0000313" key="2">
    <source>
        <dbReference type="EMBL" id="MDS0260039.1"/>
    </source>
</evidence>
<keyword evidence="3" id="KW-1185">Reference proteome</keyword>
<dbReference type="RefSeq" id="WP_310919706.1">
    <property type="nucleotide sequence ID" value="NZ_JAMQON010000003.1"/>
</dbReference>
<dbReference type="EMBL" id="JAMQON010000003">
    <property type="protein sequence ID" value="MDS0260039.1"/>
    <property type="molecule type" value="Genomic_DNA"/>
</dbReference>
<comment type="caution">
    <text evidence="2">The sequence shown here is derived from an EMBL/GenBank/DDBJ whole genome shotgun (WGS) entry which is preliminary data.</text>
</comment>